<feature type="transmembrane region" description="Helical" evidence="1">
    <location>
        <begin position="274"/>
        <end position="292"/>
    </location>
</feature>
<evidence type="ECO:0000259" key="2">
    <source>
        <dbReference type="Pfam" id="PF10882"/>
    </source>
</evidence>
<dbReference type="InterPro" id="IPR027783">
    <property type="entry name" value="Bacterial_PH-related"/>
</dbReference>
<keyword evidence="1" id="KW-0472">Membrane</keyword>
<name>A0ABS6EE70_9CLOT</name>
<reference evidence="3 4" key="1">
    <citation type="submission" date="2021-06" db="EMBL/GenBank/DDBJ databases">
        <authorList>
            <person name="Sun Q."/>
            <person name="Li D."/>
        </authorList>
    </citation>
    <scope>NUCLEOTIDE SEQUENCE [LARGE SCALE GENOMIC DNA]</scope>
    <source>
        <strain evidence="3 4">MSJ-11</strain>
    </source>
</reference>
<organism evidence="3 4">
    <name type="scientific">Clostridium mobile</name>
    <dbReference type="NCBI Taxonomy" id="2841512"/>
    <lineage>
        <taxon>Bacteria</taxon>
        <taxon>Bacillati</taxon>
        <taxon>Bacillota</taxon>
        <taxon>Clostridia</taxon>
        <taxon>Eubacteriales</taxon>
        <taxon>Clostridiaceae</taxon>
        <taxon>Clostridium</taxon>
    </lineage>
</organism>
<dbReference type="Pfam" id="PF10882">
    <property type="entry name" value="bPH_5"/>
    <property type="match status" value="1"/>
</dbReference>
<accession>A0ABS6EE70</accession>
<feature type="transmembrane region" description="Helical" evidence="1">
    <location>
        <begin position="44"/>
        <end position="67"/>
    </location>
</feature>
<feature type="transmembrane region" description="Helical" evidence="1">
    <location>
        <begin position="186"/>
        <end position="210"/>
    </location>
</feature>
<protein>
    <submittedName>
        <fullName evidence="3">PH domain-containing protein</fullName>
    </submittedName>
</protein>
<evidence type="ECO:0000256" key="1">
    <source>
        <dbReference type="SAM" id="Phobius"/>
    </source>
</evidence>
<comment type="caution">
    <text evidence="3">The sequence shown here is derived from an EMBL/GenBank/DDBJ whole genome shotgun (WGS) entry which is preliminary data.</text>
</comment>
<dbReference type="Proteomes" id="UP000726170">
    <property type="component" value="Unassembled WGS sequence"/>
</dbReference>
<sequence length="294" mass="33899">MENFKQIKGKGLPYIIGETLLYNLFIAILIHLVDSYELSNLLKVTLIIINIYELHYILLYNSLACIIDDEKICIKGIFGLKKDIIKIDSILGYQRTKGDIKGIKIYGYGKSYFALGKSIIDDIGIARMYVTSNKDIIYIKTEDMAYAISPEDCDRFEQCLLNKGIKSTTWDYSIRKNTNLHRDKKFLLPLISTTIIILILTLTPFVLYLLDKLPAKMPLSFDANFNPVKIGTGKQFAFKQMTYGVLNMALLFCMYYACYFYAKYDRKSSYRLMYISLLSALIFLVIQGKILFTF</sequence>
<dbReference type="RefSeq" id="WP_216437874.1">
    <property type="nucleotide sequence ID" value="NZ_JAHLQF010000001.1"/>
</dbReference>
<feature type="transmembrane region" description="Helical" evidence="1">
    <location>
        <begin position="12"/>
        <end position="32"/>
    </location>
</feature>
<proteinExistence type="predicted"/>
<gene>
    <name evidence="3" type="ORF">KQI86_04115</name>
</gene>
<keyword evidence="1" id="KW-0812">Transmembrane</keyword>
<feature type="domain" description="Bacterial Pleckstrin homology" evidence="2">
    <location>
        <begin position="65"/>
        <end position="161"/>
    </location>
</feature>
<keyword evidence="1" id="KW-1133">Transmembrane helix</keyword>
<feature type="transmembrane region" description="Helical" evidence="1">
    <location>
        <begin position="241"/>
        <end position="262"/>
    </location>
</feature>
<dbReference type="EMBL" id="JAHLQF010000001">
    <property type="protein sequence ID" value="MBU5483501.1"/>
    <property type="molecule type" value="Genomic_DNA"/>
</dbReference>
<evidence type="ECO:0000313" key="4">
    <source>
        <dbReference type="Proteomes" id="UP000726170"/>
    </source>
</evidence>
<evidence type="ECO:0000313" key="3">
    <source>
        <dbReference type="EMBL" id="MBU5483501.1"/>
    </source>
</evidence>
<keyword evidence="4" id="KW-1185">Reference proteome</keyword>